<dbReference type="InterPro" id="IPR006076">
    <property type="entry name" value="FAD-dep_OxRdtase"/>
</dbReference>
<protein>
    <submittedName>
        <fullName evidence="3">FAD-dependent oxidoreductase</fullName>
    </submittedName>
</protein>
<dbReference type="Proteomes" id="UP000587991">
    <property type="component" value="Unassembled WGS sequence"/>
</dbReference>
<dbReference type="Pfam" id="PF01266">
    <property type="entry name" value="DAO"/>
    <property type="match status" value="1"/>
</dbReference>
<dbReference type="PANTHER" id="PTHR13847">
    <property type="entry name" value="SARCOSINE DEHYDROGENASE-RELATED"/>
    <property type="match status" value="1"/>
</dbReference>
<dbReference type="GO" id="GO:0005737">
    <property type="term" value="C:cytoplasm"/>
    <property type="evidence" value="ECO:0007669"/>
    <property type="project" value="TreeGrafter"/>
</dbReference>
<evidence type="ECO:0000313" key="3">
    <source>
        <dbReference type="EMBL" id="NLR75531.1"/>
    </source>
</evidence>
<dbReference type="EMBL" id="JABAIM010000002">
    <property type="protein sequence ID" value="NLR75531.1"/>
    <property type="molecule type" value="Genomic_DNA"/>
</dbReference>
<dbReference type="RefSeq" id="WP_168877189.1">
    <property type="nucleotide sequence ID" value="NZ_JABAIM010000002.1"/>
</dbReference>
<evidence type="ECO:0000313" key="4">
    <source>
        <dbReference type="Proteomes" id="UP000587991"/>
    </source>
</evidence>
<dbReference type="SUPFAM" id="SSF51905">
    <property type="entry name" value="FAD/NAD(P)-binding domain"/>
    <property type="match status" value="1"/>
</dbReference>
<keyword evidence="4" id="KW-1185">Reference proteome</keyword>
<gene>
    <name evidence="3" type="ORF">HF682_10205</name>
</gene>
<dbReference type="SUPFAM" id="SSF54373">
    <property type="entry name" value="FAD-linked reductases, C-terminal domain"/>
    <property type="match status" value="1"/>
</dbReference>
<dbReference type="AlphaFoldDB" id="A0A847S103"/>
<organism evidence="3 4">
    <name type="scientific">Leeia aquatica</name>
    <dbReference type="NCBI Taxonomy" id="2725557"/>
    <lineage>
        <taxon>Bacteria</taxon>
        <taxon>Pseudomonadati</taxon>
        <taxon>Pseudomonadota</taxon>
        <taxon>Betaproteobacteria</taxon>
        <taxon>Neisseriales</taxon>
        <taxon>Leeiaceae</taxon>
        <taxon>Leeia</taxon>
    </lineage>
</organism>
<evidence type="ECO:0000259" key="2">
    <source>
        <dbReference type="Pfam" id="PF01266"/>
    </source>
</evidence>
<name>A0A847S103_9NEIS</name>
<proteinExistence type="predicted"/>
<dbReference type="Gene3D" id="3.30.9.10">
    <property type="entry name" value="D-Amino Acid Oxidase, subunit A, domain 2"/>
    <property type="match status" value="1"/>
</dbReference>
<comment type="caution">
    <text evidence="3">The sequence shown here is derived from an EMBL/GenBank/DDBJ whole genome shotgun (WGS) entry which is preliminary data.</text>
</comment>
<keyword evidence="1" id="KW-0560">Oxidoreductase</keyword>
<sequence>MTTRKQVVVVGAGIVGICCAAWLRQDGHEVVLVDAEAPGRSTSFGNAGAFAVSDIVPLSEPGVFRRIPGWMMDPLGPLALQWRYLPSLTPWLLRFVWAGRRSKMQSLTSAMAQLLNRVYADLEPLAHWAGVNAIWRRHGSLTVYDGPGDLAKDAAKWQIKRDHGIRCDVVEGAQLKSLEPALDPRWQHAVHVPSWSHVDDPYVFTEGIARKAMAEGVTQVPQSVSAFLLEQGRVIGVKLAGGDTLKADHVVVAAGVWSGELAKQLGYKVPLESERGYHATLPNAGVALDKFILSASGGFVILPMADGGIRVAGTVELASKDAPPNMRRAEVLIDKARQYLPQLNDAGASFWMGNRPALPDTVPVIGKAPRHDNVSFAFGHGHLGLTLGATTGRIIADLVAGRQAAYPQEACRIDRF</sequence>
<feature type="domain" description="FAD dependent oxidoreductase" evidence="2">
    <location>
        <begin position="7"/>
        <end position="398"/>
    </location>
</feature>
<dbReference type="Gene3D" id="3.50.50.60">
    <property type="entry name" value="FAD/NAD(P)-binding domain"/>
    <property type="match status" value="2"/>
</dbReference>
<dbReference type="PANTHER" id="PTHR13847:SF289">
    <property type="entry name" value="GLYCINE OXIDASE"/>
    <property type="match status" value="1"/>
</dbReference>
<dbReference type="GO" id="GO:0016491">
    <property type="term" value="F:oxidoreductase activity"/>
    <property type="evidence" value="ECO:0007669"/>
    <property type="project" value="UniProtKB-KW"/>
</dbReference>
<dbReference type="InterPro" id="IPR036188">
    <property type="entry name" value="FAD/NAD-bd_sf"/>
</dbReference>
<accession>A0A847S103</accession>
<evidence type="ECO:0000256" key="1">
    <source>
        <dbReference type="ARBA" id="ARBA00023002"/>
    </source>
</evidence>
<reference evidence="3 4" key="1">
    <citation type="submission" date="2020-04" db="EMBL/GenBank/DDBJ databases">
        <title>Draft genome of Leeia sp. IMCC25680.</title>
        <authorList>
            <person name="Song J."/>
            <person name="Cho J.-C."/>
        </authorList>
    </citation>
    <scope>NUCLEOTIDE SEQUENCE [LARGE SCALE GENOMIC DNA]</scope>
    <source>
        <strain evidence="3 4">IMCC25680</strain>
    </source>
</reference>